<dbReference type="NCBIfam" id="NF006628">
    <property type="entry name" value="PRK09197.1"/>
    <property type="match status" value="1"/>
</dbReference>
<dbReference type="InterPro" id="IPR006411">
    <property type="entry name" value="Fruct_bisP_bact"/>
</dbReference>
<keyword evidence="11" id="KW-0472">Membrane</keyword>
<comment type="catalytic activity">
    <reaction evidence="1">
        <text>beta-D-fructose 1,6-bisphosphate = D-glyceraldehyde 3-phosphate + dihydroxyacetone phosphate</text>
        <dbReference type="Rhea" id="RHEA:14729"/>
        <dbReference type="ChEBI" id="CHEBI:32966"/>
        <dbReference type="ChEBI" id="CHEBI:57642"/>
        <dbReference type="ChEBI" id="CHEBI:59776"/>
        <dbReference type="EC" id="4.1.2.13"/>
    </reaction>
</comment>
<sequence>MSMLNALVPSGVITGDDVLTLFEDARSKGYAIPAVNCTSSSTCNAVMEAARKAKSPIIIQVSNGGGAFMCGKGIKDPNSAAAGSVALAMHVRSVAKFYGIPVILHSDHCAKNLLPWFDGMLAADEDFYNKYGEPLFGSHMLDLSEEPDDENISICVEYFKRMAPMKIWLEMEIGITGGEEDGVNNEHVDPEKLYTSPEQVWAVYEALSKVGDMFSVAAAFGNVHGVYKPGNVKLSPERLGKHQDYAKKMLNASIPKPIFLVMHGGSGSTDDEIMTAVKNGVVKMNIDTDTQWAYWDGLRQFEKSNRDFLQGQIGNPNGPDKPNKKYYDPRVWIRKAEEAMIARVMVSCDKLGCTGHYEPTVDEPAYSQLGTPKKMPSPVLLMAAGALVGSAATMMFKVVGK</sequence>
<dbReference type="CDD" id="cd00946">
    <property type="entry name" value="FBP_aldolase_IIA"/>
    <property type="match status" value="1"/>
</dbReference>
<dbReference type="PIRSF" id="PIRSF001359">
    <property type="entry name" value="F_bP_aldolase_II"/>
    <property type="match status" value="1"/>
</dbReference>
<dbReference type="GO" id="GO:0005829">
    <property type="term" value="C:cytosol"/>
    <property type="evidence" value="ECO:0007669"/>
    <property type="project" value="TreeGrafter"/>
</dbReference>
<accession>A0A1Z5JZA8</accession>
<keyword evidence="8" id="KW-0862">Zinc</keyword>
<feature type="transmembrane region" description="Helical" evidence="11">
    <location>
        <begin position="379"/>
        <end position="399"/>
    </location>
</feature>
<dbReference type="SUPFAM" id="SSF51569">
    <property type="entry name" value="Aldolase"/>
    <property type="match status" value="1"/>
</dbReference>
<dbReference type="Pfam" id="PF01116">
    <property type="entry name" value="F_bP_aldolase"/>
    <property type="match status" value="1"/>
</dbReference>
<comment type="cofactor">
    <cofactor evidence="2">
        <name>Zn(2+)</name>
        <dbReference type="ChEBI" id="CHEBI:29105"/>
    </cofactor>
</comment>
<evidence type="ECO:0000256" key="3">
    <source>
        <dbReference type="ARBA" id="ARBA00002181"/>
    </source>
</evidence>
<keyword evidence="10 12" id="KW-0456">Lyase</keyword>
<comment type="pathway">
    <text evidence="4">Carbohydrate degradation; glycolysis; D-glyceraldehyde 3-phosphate and glycerone phosphate from D-glucose: step 4/4.</text>
</comment>
<dbReference type="InParanoid" id="A0A1Z5JZA8"/>
<reference evidence="12 13" key="1">
    <citation type="journal article" date="2015" name="Plant Cell">
        <title>Oil accumulation by the oleaginous diatom Fistulifera solaris as revealed by the genome and transcriptome.</title>
        <authorList>
            <person name="Tanaka T."/>
            <person name="Maeda Y."/>
            <person name="Veluchamy A."/>
            <person name="Tanaka M."/>
            <person name="Abida H."/>
            <person name="Marechal E."/>
            <person name="Bowler C."/>
            <person name="Muto M."/>
            <person name="Sunaga Y."/>
            <person name="Tanaka M."/>
            <person name="Yoshino T."/>
            <person name="Taniguchi T."/>
            <person name="Fukuda Y."/>
            <person name="Nemoto M."/>
            <person name="Matsumoto M."/>
            <person name="Wong P.S."/>
            <person name="Aburatani S."/>
            <person name="Fujibuchi W."/>
        </authorList>
    </citation>
    <scope>NUCLEOTIDE SEQUENCE [LARGE SCALE GENOMIC DNA]</scope>
    <source>
        <strain evidence="12 13">JPCC DA0580</strain>
    </source>
</reference>
<evidence type="ECO:0000256" key="5">
    <source>
        <dbReference type="ARBA" id="ARBA00005812"/>
    </source>
</evidence>
<keyword evidence="9" id="KW-0324">Glycolysis</keyword>
<dbReference type="GO" id="GO:0004332">
    <property type="term" value="F:fructose-bisphosphate aldolase activity"/>
    <property type="evidence" value="ECO:0007669"/>
    <property type="project" value="UniProtKB-EC"/>
</dbReference>
<dbReference type="PROSITE" id="PS00806">
    <property type="entry name" value="ALDOLASE_CLASS_II_2"/>
    <property type="match status" value="1"/>
</dbReference>
<keyword evidence="7" id="KW-0479">Metal-binding</keyword>
<evidence type="ECO:0000256" key="11">
    <source>
        <dbReference type="SAM" id="Phobius"/>
    </source>
</evidence>
<dbReference type="GO" id="GO:0006096">
    <property type="term" value="P:glycolytic process"/>
    <property type="evidence" value="ECO:0007669"/>
    <property type="project" value="UniProtKB-UniPathway"/>
</dbReference>
<evidence type="ECO:0000256" key="4">
    <source>
        <dbReference type="ARBA" id="ARBA00004714"/>
    </source>
</evidence>
<dbReference type="PROSITE" id="PS00602">
    <property type="entry name" value="ALDOLASE_CLASS_II_1"/>
    <property type="match status" value="1"/>
</dbReference>
<proteinExistence type="inferred from homology"/>
<keyword evidence="11" id="KW-1133">Transmembrane helix</keyword>
<dbReference type="NCBIfam" id="TIGR00167">
    <property type="entry name" value="cbbA"/>
    <property type="match status" value="1"/>
</dbReference>
<evidence type="ECO:0000256" key="10">
    <source>
        <dbReference type="ARBA" id="ARBA00023239"/>
    </source>
</evidence>
<dbReference type="GO" id="GO:0008270">
    <property type="term" value="F:zinc ion binding"/>
    <property type="evidence" value="ECO:0007669"/>
    <property type="project" value="InterPro"/>
</dbReference>
<dbReference type="Proteomes" id="UP000198406">
    <property type="component" value="Unassembled WGS sequence"/>
</dbReference>
<evidence type="ECO:0000256" key="1">
    <source>
        <dbReference type="ARBA" id="ARBA00000441"/>
    </source>
</evidence>
<dbReference type="Gene3D" id="3.20.20.70">
    <property type="entry name" value="Aldolase class I"/>
    <property type="match status" value="1"/>
</dbReference>
<evidence type="ECO:0000313" key="13">
    <source>
        <dbReference type="Proteomes" id="UP000198406"/>
    </source>
</evidence>
<dbReference type="EC" id="4.1.2.13" evidence="6"/>
<dbReference type="UniPathway" id="UPA00109">
    <property type="reaction ID" value="UER00183"/>
</dbReference>
<dbReference type="InterPro" id="IPR013785">
    <property type="entry name" value="Aldolase_TIM"/>
</dbReference>
<keyword evidence="11" id="KW-0812">Transmembrane</keyword>
<dbReference type="GO" id="GO:0006094">
    <property type="term" value="P:gluconeogenesis"/>
    <property type="evidence" value="ECO:0007669"/>
    <property type="project" value="TreeGrafter"/>
</dbReference>
<comment type="caution">
    <text evidence="12">The sequence shown here is derived from an EMBL/GenBank/DDBJ whole genome shotgun (WGS) entry which is preliminary data.</text>
</comment>
<dbReference type="PANTHER" id="PTHR30559:SF0">
    <property type="entry name" value="FRUCTOSE-BISPHOSPHATE ALDOLASE"/>
    <property type="match status" value="1"/>
</dbReference>
<dbReference type="OrthoDB" id="35652at2759"/>
<evidence type="ECO:0000256" key="9">
    <source>
        <dbReference type="ARBA" id="ARBA00023152"/>
    </source>
</evidence>
<dbReference type="NCBIfam" id="TIGR01520">
    <property type="entry name" value="FruBisAldo_II_A"/>
    <property type="match status" value="1"/>
</dbReference>
<evidence type="ECO:0000256" key="8">
    <source>
        <dbReference type="ARBA" id="ARBA00022833"/>
    </source>
</evidence>
<dbReference type="PANTHER" id="PTHR30559">
    <property type="entry name" value="FRUCTOSE-BISPHOSPHATE ALDOLASE CLASS 2"/>
    <property type="match status" value="1"/>
</dbReference>
<keyword evidence="13" id="KW-1185">Reference proteome</keyword>
<comment type="function">
    <text evidence="3">Catalyzes the aldol condensation of dihydroxyacetone phosphate (DHAP or glycerone-phosphate) with glyceraldehyde 3-phosphate (G3P) to form fructose 1,6-bisphosphate (FBP) in gluconeogenesis and the reverse reaction in glycolysis.</text>
</comment>
<gene>
    <name evidence="12" type="ORF">FisN_4Lh077</name>
</gene>
<dbReference type="InterPro" id="IPR000771">
    <property type="entry name" value="FBA_II"/>
</dbReference>
<protein>
    <recommendedName>
        <fullName evidence="6">fructose-bisphosphate aldolase</fullName>
        <ecNumber evidence="6">4.1.2.13</ecNumber>
    </recommendedName>
</protein>
<evidence type="ECO:0000256" key="6">
    <source>
        <dbReference type="ARBA" id="ARBA00013068"/>
    </source>
</evidence>
<dbReference type="FunFam" id="3.20.20.70:FF:000013">
    <property type="entry name" value="Class II fructose-bisphosphate aldolase"/>
    <property type="match status" value="1"/>
</dbReference>
<dbReference type="AlphaFoldDB" id="A0A1Z5JZA8"/>
<comment type="similarity">
    <text evidence="5">Belongs to the class II fructose-bisphosphate aldolase family.</text>
</comment>
<evidence type="ECO:0000313" key="12">
    <source>
        <dbReference type="EMBL" id="GAX19344.1"/>
    </source>
</evidence>
<name>A0A1Z5JZA8_FISSO</name>
<organism evidence="12 13">
    <name type="scientific">Fistulifera solaris</name>
    <name type="common">Oleaginous diatom</name>
    <dbReference type="NCBI Taxonomy" id="1519565"/>
    <lineage>
        <taxon>Eukaryota</taxon>
        <taxon>Sar</taxon>
        <taxon>Stramenopiles</taxon>
        <taxon>Ochrophyta</taxon>
        <taxon>Bacillariophyta</taxon>
        <taxon>Bacillariophyceae</taxon>
        <taxon>Bacillariophycidae</taxon>
        <taxon>Naviculales</taxon>
        <taxon>Naviculaceae</taxon>
        <taxon>Fistulifera</taxon>
    </lineage>
</organism>
<evidence type="ECO:0000256" key="2">
    <source>
        <dbReference type="ARBA" id="ARBA00001947"/>
    </source>
</evidence>
<dbReference type="EMBL" id="BDSP01000136">
    <property type="protein sequence ID" value="GAX19344.1"/>
    <property type="molecule type" value="Genomic_DNA"/>
</dbReference>
<evidence type="ECO:0000256" key="7">
    <source>
        <dbReference type="ARBA" id="ARBA00022723"/>
    </source>
</evidence>